<evidence type="ECO:0008006" key="3">
    <source>
        <dbReference type="Google" id="ProtNLM"/>
    </source>
</evidence>
<dbReference type="AlphaFoldDB" id="A0A803MB58"/>
<reference evidence="1" key="2">
    <citation type="submission" date="2021-03" db="UniProtKB">
        <authorList>
            <consortium name="EnsemblPlants"/>
        </authorList>
    </citation>
    <scope>IDENTIFICATION</scope>
</reference>
<organism evidence="1 2">
    <name type="scientific">Chenopodium quinoa</name>
    <name type="common">Quinoa</name>
    <dbReference type="NCBI Taxonomy" id="63459"/>
    <lineage>
        <taxon>Eukaryota</taxon>
        <taxon>Viridiplantae</taxon>
        <taxon>Streptophyta</taxon>
        <taxon>Embryophyta</taxon>
        <taxon>Tracheophyta</taxon>
        <taxon>Spermatophyta</taxon>
        <taxon>Magnoliopsida</taxon>
        <taxon>eudicotyledons</taxon>
        <taxon>Gunneridae</taxon>
        <taxon>Pentapetalae</taxon>
        <taxon>Caryophyllales</taxon>
        <taxon>Chenopodiaceae</taxon>
        <taxon>Chenopodioideae</taxon>
        <taxon>Atripliceae</taxon>
        <taxon>Chenopodium</taxon>
    </lineage>
</organism>
<dbReference type="Gramene" id="AUR62026325-RA">
    <property type="protein sequence ID" value="AUR62026325-RA:cds"/>
    <property type="gene ID" value="AUR62026325"/>
</dbReference>
<name>A0A803MB58_CHEQI</name>
<proteinExistence type="predicted"/>
<dbReference type="Proteomes" id="UP000596660">
    <property type="component" value="Unplaced"/>
</dbReference>
<reference evidence="1" key="1">
    <citation type="journal article" date="2017" name="Nature">
        <title>The genome of Chenopodium quinoa.</title>
        <authorList>
            <person name="Jarvis D.E."/>
            <person name="Ho Y.S."/>
            <person name="Lightfoot D.J."/>
            <person name="Schmoeckel S.M."/>
            <person name="Li B."/>
            <person name="Borm T.J.A."/>
            <person name="Ohyanagi H."/>
            <person name="Mineta K."/>
            <person name="Michell C.T."/>
            <person name="Saber N."/>
            <person name="Kharbatia N.M."/>
            <person name="Rupper R.R."/>
            <person name="Sharp A.R."/>
            <person name="Dally N."/>
            <person name="Boughton B.A."/>
            <person name="Woo Y.H."/>
            <person name="Gao G."/>
            <person name="Schijlen E.G.W.M."/>
            <person name="Guo X."/>
            <person name="Momin A.A."/>
            <person name="Negrao S."/>
            <person name="Al-Babili S."/>
            <person name="Gehring C."/>
            <person name="Roessner U."/>
            <person name="Jung C."/>
            <person name="Murphy K."/>
            <person name="Arold S.T."/>
            <person name="Gojobori T."/>
            <person name="van der Linden C.G."/>
            <person name="van Loo E.N."/>
            <person name="Jellen E.N."/>
            <person name="Maughan P.J."/>
            <person name="Tester M."/>
        </authorList>
    </citation>
    <scope>NUCLEOTIDE SEQUENCE [LARGE SCALE GENOMIC DNA]</scope>
    <source>
        <strain evidence="1">cv. PI 614886</strain>
    </source>
</reference>
<dbReference type="EnsemblPlants" id="AUR62026325-RA">
    <property type="protein sequence ID" value="AUR62026325-RA:cds"/>
    <property type="gene ID" value="AUR62026325"/>
</dbReference>
<keyword evidence="2" id="KW-1185">Reference proteome</keyword>
<protein>
    <recommendedName>
        <fullName evidence="3">DUF4283 domain-containing protein</fullName>
    </recommendedName>
</protein>
<evidence type="ECO:0000313" key="1">
    <source>
        <dbReference type="EnsemblPlants" id="AUR62026325-RA:cds"/>
    </source>
</evidence>
<evidence type="ECO:0000313" key="2">
    <source>
        <dbReference type="Proteomes" id="UP000596660"/>
    </source>
</evidence>
<sequence>MWIRVYNLPLNGRLNLANVEKIGNKIGIFVKLDEAAKVGIDKSIRIRALVDVCKPLFKQDYEEYKEHDKSALPYGSWLKASPWKYKPIVAAQVEEVLDKLGEVSLSSVGEGERKNQSKQGVEFFIFKSVEEIGGKKQGEGEESNSSKGIHYKKNWKRFLRDVDHSMEGNVNISGEKRKVVECLNSGSSDKVLENEERNKKRVAAMTDFCVAGPTQRALGAAQGGPWLCGGDLNLMLQSCEKLGGHDFCDEEADILREAVNFCQLEDLGYIGHNYTW</sequence>
<accession>A0A803MB58</accession>